<evidence type="ECO:0000256" key="6">
    <source>
        <dbReference type="ARBA" id="ARBA00023277"/>
    </source>
</evidence>
<dbReference type="GO" id="GO:0005576">
    <property type="term" value="C:extracellular region"/>
    <property type="evidence" value="ECO:0007669"/>
    <property type="project" value="UniProtKB-SubCell"/>
</dbReference>
<comment type="subcellular location">
    <subcellularLocation>
        <location evidence="1">Secreted</location>
    </subcellularLocation>
</comment>
<reference evidence="9 10" key="1">
    <citation type="submission" date="2019-01" db="EMBL/GenBank/DDBJ databases">
        <title>The draft genome of Rhizobium sp. 24NR.</title>
        <authorList>
            <person name="Liu L."/>
            <person name="Liang L."/>
            <person name="Shi S."/>
            <person name="Xu L."/>
            <person name="Wang X."/>
            <person name="Li L."/>
            <person name="Zhang X."/>
        </authorList>
    </citation>
    <scope>NUCLEOTIDE SEQUENCE [LARGE SCALE GENOMIC DNA]</scope>
    <source>
        <strain evidence="9 10">24NR</strain>
    </source>
</reference>
<proteinExistence type="predicted"/>
<keyword evidence="5" id="KW-0378">Hydrolase</keyword>
<comment type="caution">
    <text evidence="9">The sequence shown here is derived from an EMBL/GenBank/DDBJ whole genome shotgun (WGS) entry which is preliminary data.</text>
</comment>
<keyword evidence="6" id="KW-0119">Carbohydrate metabolism</keyword>
<dbReference type="PANTHER" id="PTHR38050:SF2">
    <property type="entry name" value="FERULOYL ESTERASE C-RELATED"/>
    <property type="match status" value="1"/>
</dbReference>
<evidence type="ECO:0000256" key="1">
    <source>
        <dbReference type="ARBA" id="ARBA00004613"/>
    </source>
</evidence>
<keyword evidence="7" id="KW-0624">Polysaccharide degradation</keyword>
<accession>A0A3S3T054</accession>
<dbReference type="EMBL" id="SBIP01000002">
    <property type="protein sequence ID" value="RWX78886.1"/>
    <property type="molecule type" value="Genomic_DNA"/>
</dbReference>
<keyword evidence="10" id="KW-1185">Reference proteome</keyword>
<evidence type="ECO:0000313" key="9">
    <source>
        <dbReference type="EMBL" id="RWX78886.1"/>
    </source>
</evidence>
<dbReference type="RefSeq" id="WP_128442862.1">
    <property type="nucleotide sequence ID" value="NZ_SBIP01000002.1"/>
</dbReference>
<dbReference type="InterPro" id="IPR029058">
    <property type="entry name" value="AB_hydrolase_fold"/>
</dbReference>
<evidence type="ECO:0000256" key="2">
    <source>
        <dbReference type="ARBA" id="ARBA00022525"/>
    </source>
</evidence>
<protein>
    <submittedName>
        <fullName evidence="9">Polyhydroxybutyrate depolymerase</fullName>
    </submittedName>
</protein>
<sequence>MAVRTHDEALMDFALVAGYLSRSALVRSAAAGAVFLGLMASADAASAAGCGEVMQPGRHPISFNVDGVSRSGVYFIPSAYDGSKKMPVVFDLHGSNSNPDGQLNRSSWDKVAEKNGFVVVALQGSLPGKTSGTFAWNVPFVPVSQTIIPTGAQGGMDEMAFIQQAVKTVKQEFCIDPARVYASGYSGGGRMLSAYICSGHDDFSAAGFVHSLRAGRPVEVEGKWLPDPVNCTPGRPVSIMAFAGVKDGQNPYSGGGNAYWQYGFKTAIQRWTQLDGCKGNGDTKTVNGVTFSLYGTCQNGARIATYVFDNGTHDWPKPVPSTQAVLAAAKDGETGMAKVVSVSASKPAFDANVDPASRMWDFFGKTDSSDVVATAAPAKVNAAAKPGTSVASDCATEAENQGTSCISSQPINMRRSGQGVQGAL</sequence>
<dbReference type="AlphaFoldDB" id="A0A3S3T054"/>
<dbReference type="InterPro" id="IPR043595">
    <property type="entry name" value="FaeB/C/D"/>
</dbReference>
<dbReference type="OrthoDB" id="9764953at2"/>
<dbReference type="Proteomes" id="UP000287687">
    <property type="component" value="Unassembled WGS sequence"/>
</dbReference>
<dbReference type="Gene3D" id="3.40.50.1820">
    <property type="entry name" value="alpha/beta hydrolase"/>
    <property type="match status" value="1"/>
</dbReference>
<keyword evidence="2" id="KW-0964">Secreted</keyword>
<dbReference type="SUPFAM" id="SSF53474">
    <property type="entry name" value="alpha/beta-Hydrolases"/>
    <property type="match status" value="1"/>
</dbReference>
<keyword evidence="3" id="KW-0858">Xylan degradation</keyword>
<dbReference type="GO" id="GO:0045493">
    <property type="term" value="P:xylan catabolic process"/>
    <property type="evidence" value="ECO:0007669"/>
    <property type="project" value="UniProtKB-KW"/>
</dbReference>
<organism evidence="9 10">
    <name type="scientific">Neorhizobium lilium</name>
    <dbReference type="NCBI Taxonomy" id="2503024"/>
    <lineage>
        <taxon>Bacteria</taxon>
        <taxon>Pseudomonadati</taxon>
        <taxon>Pseudomonadota</taxon>
        <taxon>Alphaproteobacteria</taxon>
        <taxon>Hyphomicrobiales</taxon>
        <taxon>Rhizobiaceae</taxon>
        <taxon>Rhizobium/Agrobacterium group</taxon>
        <taxon>Neorhizobium</taxon>
    </lineage>
</organism>
<name>A0A3S3T054_9HYPH</name>
<evidence type="ECO:0000256" key="3">
    <source>
        <dbReference type="ARBA" id="ARBA00022651"/>
    </source>
</evidence>
<dbReference type="PANTHER" id="PTHR38050">
    <property type="match status" value="1"/>
</dbReference>
<evidence type="ECO:0000256" key="5">
    <source>
        <dbReference type="ARBA" id="ARBA00022801"/>
    </source>
</evidence>
<keyword evidence="4" id="KW-0732">Signal</keyword>
<feature type="compositionally biased region" description="Polar residues" evidence="8">
    <location>
        <begin position="401"/>
        <end position="411"/>
    </location>
</feature>
<evidence type="ECO:0000256" key="8">
    <source>
        <dbReference type="SAM" id="MobiDB-lite"/>
    </source>
</evidence>
<evidence type="ECO:0000256" key="7">
    <source>
        <dbReference type="ARBA" id="ARBA00023326"/>
    </source>
</evidence>
<dbReference type="GO" id="GO:0030600">
    <property type="term" value="F:feruloyl esterase activity"/>
    <property type="evidence" value="ECO:0007669"/>
    <property type="project" value="InterPro"/>
</dbReference>
<evidence type="ECO:0000256" key="4">
    <source>
        <dbReference type="ARBA" id="ARBA00022729"/>
    </source>
</evidence>
<evidence type="ECO:0000313" key="10">
    <source>
        <dbReference type="Proteomes" id="UP000287687"/>
    </source>
</evidence>
<gene>
    <name evidence="9" type="ORF">EPK99_09930</name>
</gene>
<feature type="region of interest" description="Disordered" evidence="8">
    <location>
        <begin position="401"/>
        <end position="424"/>
    </location>
</feature>